<name>A0A6C0J2T5_9ZZZZ</name>
<reference evidence="1" key="1">
    <citation type="journal article" date="2020" name="Nature">
        <title>Giant virus diversity and host interactions through global metagenomics.</title>
        <authorList>
            <person name="Schulz F."/>
            <person name="Roux S."/>
            <person name="Paez-Espino D."/>
            <person name="Jungbluth S."/>
            <person name="Walsh D.A."/>
            <person name="Denef V.J."/>
            <person name="McMahon K.D."/>
            <person name="Konstantinidis K.T."/>
            <person name="Eloe-Fadrosh E.A."/>
            <person name="Kyrpides N.C."/>
            <person name="Woyke T."/>
        </authorList>
    </citation>
    <scope>NUCLEOTIDE SEQUENCE</scope>
    <source>
        <strain evidence="1">GVMAG-M-3300025652-16</strain>
    </source>
</reference>
<accession>A0A6C0J2T5</accession>
<dbReference type="AlphaFoldDB" id="A0A6C0J2T5"/>
<sequence>MDNLKSLMRCLDDISNMIPEGTYLEMCDDLKRVHEIIPKDDDPPLLDTRRPTPVNVPFQVVQPGMAVHIIANESESESEGEGFGWYDEWIQNEEILQRLHTDYNITKKSLKKLKYIGNITKKVREDAIRDFCDGDIECVGGSGWTFDNLNRATIWSSDEEEKECTSKAYERTLYQNYKTRFNRGCERLRTDAMDMKRQLECEISEVRDRQNYLRVHYNL</sequence>
<dbReference type="EMBL" id="MN740292">
    <property type="protein sequence ID" value="QHT98267.1"/>
    <property type="molecule type" value="Genomic_DNA"/>
</dbReference>
<organism evidence="1">
    <name type="scientific">viral metagenome</name>
    <dbReference type="NCBI Taxonomy" id="1070528"/>
    <lineage>
        <taxon>unclassified sequences</taxon>
        <taxon>metagenomes</taxon>
        <taxon>organismal metagenomes</taxon>
    </lineage>
</organism>
<evidence type="ECO:0000313" key="1">
    <source>
        <dbReference type="EMBL" id="QHT98267.1"/>
    </source>
</evidence>
<proteinExistence type="predicted"/>
<protein>
    <submittedName>
        <fullName evidence="1">Uncharacterized protein</fullName>
    </submittedName>
</protein>